<proteinExistence type="predicted"/>
<evidence type="ECO:0000313" key="1">
    <source>
        <dbReference type="EMBL" id="KAJ9087700.1"/>
    </source>
</evidence>
<organism evidence="1 2">
    <name type="scientific">Entomophthora muscae</name>
    <dbReference type="NCBI Taxonomy" id="34485"/>
    <lineage>
        <taxon>Eukaryota</taxon>
        <taxon>Fungi</taxon>
        <taxon>Fungi incertae sedis</taxon>
        <taxon>Zoopagomycota</taxon>
        <taxon>Entomophthoromycotina</taxon>
        <taxon>Entomophthoromycetes</taxon>
        <taxon>Entomophthorales</taxon>
        <taxon>Entomophthoraceae</taxon>
        <taxon>Entomophthora</taxon>
    </lineage>
</organism>
<reference evidence="1" key="1">
    <citation type="submission" date="2022-04" db="EMBL/GenBank/DDBJ databases">
        <title>Genome of the entomopathogenic fungus Entomophthora muscae.</title>
        <authorList>
            <person name="Elya C."/>
            <person name="Lovett B.R."/>
            <person name="Lee E."/>
            <person name="Macias A.M."/>
            <person name="Hajek A.E."/>
            <person name="De Bivort B.L."/>
            <person name="Kasson M.T."/>
            <person name="De Fine Licht H.H."/>
            <person name="Stajich J.E."/>
        </authorList>
    </citation>
    <scope>NUCLEOTIDE SEQUENCE</scope>
    <source>
        <strain evidence="1">Berkeley</strain>
    </source>
</reference>
<accession>A0ACC2UKR5</accession>
<gene>
    <name evidence="1" type="ORF">DSO57_1030622</name>
</gene>
<keyword evidence="2" id="KW-1185">Reference proteome</keyword>
<dbReference type="EMBL" id="QTSX02000212">
    <property type="protein sequence ID" value="KAJ9087700.1"/>
    <property type="molecule type" value="Genomic_DNA"/>
</dbReference>
<protein>
    <submittedName>
        <fullName evidence="1">Uncharacterized protein</fullName>
    </submittedName>
</protein>
<name>A0ACC2UKR5_9FUNG</name>
<comment type="caution">
    <text evidence="1">The sequence shown here is derived from an EMBL/GenBank/DDBJ whole genome shotgun (WGS) entry which is preliminary data.</text>
</comment>
<sequence>MSRINTDVVEFVEPGSRNQTPTLDPLGPLGLGTEGPPTRIFSGIEPPQAEAKNVGPCSETGQTKEIIAPNGRPITAPNRGTEAATISFMNLKSTPVANQEPSSGRGIGPRPVPMTTTLKQVNQNPRDKCHFSAFEPEHPVPPGLPFPMP</sequence>
<evidence type="ECO:0000313" key="2">
    <source>
        <dbReference type="Proteomes" id="UP001165960"/>
    </source>
</evidence>
<dbReference type="Proteomes" id="UP001165960">
    <property type="component" value="Unassembled WGS sequence"/>
</dbReference>